<keyword evidence="2 5" id="KW-0812">Transmembrane</keyword>
<feature type="transmembrane region" description="Helical" evidence="5">
    <location>
        <begin position="138"/>
        <end position="161"/>
    </location>
</feature>
<keyword evidence="8" id="KW-1185">Reference proteome</keyword>
<comment type="subcellular location">
    <subcellularLocation>
        <location evidence="1">Membrane</location>
        <topology evidence="1">Multi-pass membrane protein</topology>
    </subcellularLocation>
</comment>
<keyword evidence="3 5" id="KW-1133">Transmembrane helix</keyword>
<evidence type="ECO:0000256" key="5">
    <source>
        <dbReference type="SAM" id="Phobius"/>
    </source>
</evidence>
<protein>
    <recommendedName>
        <fullName evidence="6">O-antigen ligase-related domain-containing protein</fullName>
    </recommendedName>
</protein>
<dbReference type="Proteomes" id="UP000078287">
    <property type="component" value="Unassembled WGS sequence"/>
</dbReference>
<feature type="domain" description="O-antigen ligase-related" evidence="6">
    <location>
        <begin position="270"/>
        <end position="419"/>
    </location>
</feature>
<feature type="transmembrane region" description="Helical" evidence="5">
    <location>
        <begin position="237"/>
        <end position="255"/>
    </location>
</feature>
<feature type="transmembrane region" description="Helical" evidence="5">
    <location>
        <begin position="53"/>
        <end position="80"/>
    </location>
</feature>
<evidence type="ECO:0000256" key="2">
    <source>
        <dbReference type="ARBA" id="ARBA00022692"/>
    </source>
</evidence>
<sequence length="511" mass="58187">MLDLLVPRYPDVMTVARRNERRWWILFMAVVALTGVVMLLLRRRMAPESVLAFLLFGGVLLATAIQPRFGLYAILGLTLFGDRSLHPWYPFTKNLSSLESIMYVSDSFSFSPQELTIVWTLAVWFVRAAAERRLRIHFGPLFWPAAIFWVFNVIGLAYGLANGGNRVIALWEVRSIFYLPLMLLLASNLIETRAQLNTLFWVATVALFAKGVAGVWYVHDVLKWDLEGVERIAEHAMSIHFNFFFVLLIAAWLYYDSASRRFAMVLMAPFVLFSLVANFRRAGFLTLGMAIGLIVLLLYLEHRRLFYLIAPTGAIAMAAYLMIFWNNEGPLGILARAVRSVIGQPSARDAASNIYRDLENINIMFTIRQAPLTGVGFGNKFYMIVPMPDISFFEWWEYITHNSIMWVWMKIGVIGFYALILLLALTMLYGARMVRLMPRGQLRVFALTATLYIFTHFVYAYVDMSWEGGSMVFVGTMMGVINALPQIAAGKPAPVWPWRVFAPQRADRDAG</sequence>
<gene>
    <name evidence="7" type="ORF">A6A03_02010</name>
</gene>
<feature type="transmembrane region" description="Helical" evidence="5">
    <location>
        <begin position="198"/>
        <end position="217"/>
    </location>
</feature>
<reference evidence="7 8" key="1">
    <citation type="submission" date="2016-04" db="EMBL/GenBank/DDBJ databases">
        <title>Chloroflexus islandicus sp. nov., a thermophilic filamentous anoxygenic phototrophic bacterium from geyser Strokkur (Iceland).</title>
        <authorList>
            <person name="Gaisin V.A."/>
            <person name="Kalashnikov A.M."/>
            <person name="Sukhacheva M.V."/>
            <person name="Grouzdev D.S."/>
            <person name="Ivanov T.M."/>
            <person name="Kuznetsov B."/>
            <person name="Gorlenko V.M."/>
        </authorList>
    </citation>
    <scope>NUCLEOTIDE SEQUENCE [LARGE SCALE GENOMIC DNA]</scope>
    <source>
        <strain evidence="8">isl-2</strain>
    </source>
</reference>
<feature type="transmembrane region" description="Helical" evidence="5">
    <location>
        <begin position="405"/>
        <end position="430"/>
    </location>
</feature>
<proteinExistence type="predicted"/>
<dbReference type="RefSeq" id="WP_066786817.1">
    <property type="nucleotide sequence ID" value="NZ_LWQS01000049.1"/>
</dbReference>
<feature type="transmembrane region" description="Helical" evidence="5">
    <location>
        <begin position="305"/>
        <end position="325"/>
    </location>
</feature>
<evidence type="ECO:0000313" key="7">
    <source>
        <dbReference type="EMBL" id="OAN46055.1"/>
    </source>
</evidence>
<organism evidence="7 8">
    <name type="scientific">Chloroflexus islandicus</name>
    <dbReference type="NCBI Taxonomy" id="1707952"/>
    <lineage>
        <taxon>Bacteria</taxon>
        <taxon>Bacillati</taxon>
        <taxon>Chloroflexota</taxon>
        <taxon>Chloroflexia</taxon>
        <taxon>Chloroflexales</taxon>
        <taxon>Chloroflexineae</taxon>
        <taxon>Chloroflexaceae</taxon>
        <taxon>Chloroflexus</taxon>
    </lineage>
</organism>
<name>A0A178MDE8_9CHLR</name>
<keyword evidence="4 5" id="KW-0472">Membrane</keyword>
<evidence type="ECO:0000313" key="8">
    <source>
        <dbReference type="Proteomes" id="UP000078287"/>
    </source>
</evidence>
<feature type="transmembrane region" description="Helical" evidence="5">
    <location>
        <begin position="283"/>
        <end position="300"/>
    </location>
</feature>
<feature type="transmembrane region" description="Helical" evidence="5">
    <location>
        <begin position="262"/>
        <end position="277"/>
    </location>
</feature>
<feature type="transmembrane region" description="Helical" evidence="5">
    <location>
        <begin position="23"/>
        <end position="41"/>
    </location>
</feature>
<evidence type="ECO:0000256" key="3">
    <source>
        <dbReference type="ARBA" id="ARBA00022989"/>
    </source>
</evidence>
<feature type="transmembrane region" description="Helical" evidence="5">
    <location>
        <begin position="442"/>
        <end position="462"/>
    </location>
</feature>
<dbReference type="GO" id="GO:0016020">
    <property type="term" value="C:membrane"/>
    <property type="evidence" value="ECO:0007669"/>
    <property type="project" value="UniProtKB-SubCell"/>
</dbReference>
<dbReference type="STRING" id="1707952.A6A03_02010"/>
<dbReference type="PANTHER" id="PTHR37422">
    <property type="entry name" value="TEICHURONIC ACID BIOSYNTHESIS PROTEIN TUAE"/>
    <property type="match status" value="1"/>
</dbReference>
<evidence type="ECO:0000259" key="6">
    <source>
        <dbReference type="Pfam" id="PF04932"/>
    </source>
</evidence>
<dbReference type="OrthoDB" id="141174at2"/>
<dbReference type="EMBL" id="LWQS01000049">
    <property type="protein sequence ID" value="OAN46055.1"/>
    <property type="molecule type" value="Genomic_DNA"/>
</dbReference>
<dbReference type="PANTHER" id="PTHR37422:SF17">
    <property type="entry name" value="O-ANTIGEN LIGASE"/>
    <property type="match status" value="1"/>
</dbReference>
<evidence type="ECO:0000256" key="4">
    <source>
        <dbReference type="ARBA" id="ARBA00023136"/>
    </source>
</evidence>
<dbReference type="AlphaFoldDB" id="A0A178MDE8"/>
<comment type="caution">
    <text evidence="7">The sequence shown here is derived from an EMBL/GenBank/DDBJ whole genome shotgun (WGS) entry which is preliminary data.</text>
</comment>
<dbReference type="InterPro" id="IPR051533">
    <property type="entry name" value="WaaL-like"/>
</dbReference>
<dbReference type="Pfam" id="PF04932">
    <property type="entry name" value="Wzy_C"/>
    <property type="match status" value="1"/>
</dbReference>
<evidence type="ECO:0000256" key="1">
    <source>
        <dbReference type="ARBA" id="ARBA00004141"/>
    </source>
</evidence>
<accession>A0A178MDE8</accession>
<feature type="transmembrane region" description="Helical" evidence="5">
    <location>
        <begin position="167"/>
        <end position="186"/>
    </location>
</feature>
<dbReference type="InterPro" id="IPR007016">
    <property type="entry name" value="O-antigen_ligase-rel_domated"/>
</dbReference>